<feature type="coiled-coil region" evidence="7">
    <location>
        <begin position="161"/>
        <end position="188"/>
    </location>
</feature>
<comment type="caution">
    <text evidence="8">The sequence shown here is derived from an EMBL/GenBank/DDBJ whole genome shotgun (WGS) entry which is preliminary data.</text>
</comment>
<dbReference type="AlphaFoldDB" id="A0A7X2GX27"/>
<keyword evidence="3 6" id="KW-0812">Transmembrane</keyword>
<feature type="transmembrane region" description="Helical" evidence="6">
    <location>
        <begin position="242"/>
        <end position="263"/>
    </location>
</feature>
<dbReference type="Pfam" id="PF01384">
    <property type="entry name" value="PHO4"/>
    <property type="match status" value="1"/>
</dbReference>
<dbReference type="Proteomes" id="UP000486297">
    <property type="component" value="Unassembled WGS sequence"/>
</dbReference>
<organism evidence="8 9">
    <name type="scientific">Neisseria brasiliensis</name>
    <dbReference type="NCBI Taxonomy" id="2666100"/>
    <lineage>
        <taxon>Bacteria</taxon>
        <taxon>Pseudomonadati</taxon>
        <taxon>Pseudomonadota</taxon>
        <taxon>Betaproteobacteria</taxon>
        <taxon>Neisseriales</taxon>
        <taxon>Neisseriaceae</taxon>
        <taxon>Neisseria</taxon>
    </lineage>
</organism>
<feature type="transmembrane region" description="Helical" evidence="6">
    <location>
        <begin position="98"/>
        <end position="116"/>
    </location>
</feature>
<reference evidence="8" key="1">
    <citation type="journal article" name="Emerg. Infect. Dis.">
        <title>Two cases of a newly characterized neisseria species.</title>
        <authorList>
            <person name="Mustapha M."/>
            <person name="Lemos A.P.S."/>
            <person name="Harrison L.H."/>
            <person name="Vantyne D."/>
            <person name="Sacchi C.T."/>
        </authorList>
    </citation>
    <scope>NUCLEOTIDE SEQUENCE</scope>
    <source>
        <strain evidence="8">N.95.16</strain>
    </source>
</reference>
<name>A0A7X2GX27_9NEIS</name>
<evidence type="ECO:0000256" key="3">
    <source>
        <dbReference type="ARBA" id="ARBA00022692"/>
    </source>
</evidence>
<feature type="transmembrane region" description="Helical" evidence="6">
    <location>
        <begin position="357"/>
        <end position="377"/>
    </location>
</feature>
<keyword evidence="7" id="KW-0175">Coiled coil</keyword>
<evidence type="ECO:0000256" key="6">
    <source>
        <dbReference type="RuleBase" id="RU363058"/>
    </source>
</evidence>
<evidence type="ECO:0000256" key="4">
    <source>
        <dbReference type="ARBA" id="ARBA00022989"/>
    </source>
</evidence>
<keyword evidence="2 6" id="KW-0813">Transport</keyword>
<feature type="transmembrane region" description="Helical" evidence="6">
    <location>
        <begin position="68"/>
        <end position="86"/>
    </location>
</feature>
<protein>
    <recommendedName>
        <fullName evidence="6">Phosphate transporter</fullName>
    </recommendedName>
</protein>
<feature type="transmembrane region" description="Helical" evidence="6">
    <location>
        <begin position="448"/>
        <end position="468"/>
    </location>
</feature>
<keyword evidence="6" id="KW-0592">Phosphate transport</keyword>
<dbReference type="EMBL" id="WJXO01000001">
    <property type="protein sequence ID" value="MRN37586.1"/>
    <property type="molecule type" value="Genomic_DNA"/>
</dbReference>
<dbReference type="GO" id="GO:0035435">
    <property type="term" value="P:phosphate ion transmembrane transport"/>
    <property type="evidence" value="ECO:0007669"/>
    <property type="project" value="TreeGrafter"/>
</dbReference>
<evidence type="ECO:0000256" key="2">
    <source>
        <dbReference type="ARBA" id="ARBA00022448"/>
    </source>
</evidence>
<feature type="transmembrane region" description="Helical" evidence="6">
    <location>
        <begin position="269"/>
        <end position="297"/>
    </location>
</feature>
<keyword evidence="5 6" id="KW-0472">Membrane</keyword>
<proteinExistence type="inferred from homology"/>
<evidence type="ECO:0000313" key="8">
    <source>
        <dbReference type="EMBL" id="MRN37586.1"/>
    </source>
</evidence>
<dbReference type="GO" id="GO:0016020">
    <property type="term" value="C:membrane"/>
    <property type="evidence" value="ECO:0007669"/>
    <property type="project" value="UniProtKB-SubCell"/>
</dbReference>
<comment type="similarity">
    <text evidence="6">Belongs to the inorganic phosphate transporter (PiT) (TC 2.A.20) family.</text>
</comment>
<gene>
    <name evidence="8" type="ORF">GJU80_03545</name>
</gene>
<accession>A0A7X2GX27</accession>
<keyword evidence="4 6" id="KW-1133">Transmembrane helix</keyword>
<keyword evidence="9" id="KW-1185">Reference proteome</keyword>
<dbReference type="PANTHER" id="PTHR11101">
    <property type="entry name" value="PHOSPHATE TRANSPORTER"/>
    <property type="match status" value="1"/>
</dbReference>
<feature type="transmembrane region" description="Helical" evidence="6">
    <location>
        <begin position="128"/>
        <end position="150"/>
    </location>
</feature>
<feature type="transmembrane region" description="Helical" evidence="6">
    <location>
        <begin position="309"/>
        <end position="327"/>
    </location>
</feature>
<evidence type="ECO:0000256" key="7">
    <source>
        <dbReference type="SAM" id="Coils"/>
    </source>
</evidence>
<dbReference type="InterPro" id="IPR001204">
    <property type="entry name" value="Phos_transporter"/>
</dbReference>
<dbReference type="PANTHER" id="PTHR11101:SF80">
    <property type="entry name" value="PHOSPHATE TRANSPORTER"/>
    <property type="match status" value="1"/>
</dbReference>
<dbReference type="GO" id="GO:0005315">
    <property type="term" value="F:phosphate transmembrane transporter activity"/>
    <property type="evidence" value="ECO:0007669"/>
    <property type="project" value="InterPro"/>
</dbReference>
<evidence type="ECO:0000313" key="9">
    <source>
        <dbReference type="Proteomes" id="UP000486297"/>
    </source>
</evidence>
<comment type="subcellular location">
    <subcellularLocation>
        <location evidence="1 6">Membrane</location>
        <topology evidence="1 6">Multi-pass membrane protein</topology>
    </subcellularLocation>
</comment>
<evidence type="ECO:0000256" key="5">
    <source>
        <dbReference type="ARBA" id="ARBA00023136"/>
    </source>
</evidence>
<evidence type="ECO:0000256" key="1">
    <source>
        <dbReference type="ARBA" id="ARBA00004141"/>
    </source>
</evidence>
<sequence length="472" mass="50573">MAFNIGGNDVANSFGTSVGAGTLTITQALLVAAIFEVSGAVIAGGEVTSTIRKGIIDLKAMDLEPMQFVYIMMSALLASALWLLFATKKGWPVSTTHSIIGGIVGSGLCLGFLGSGSDAFSLLQWDRLAQIAISWVLSPVLGGLVSYVLFSQIKKYVLDYNTAADERLKQIKHEKKLYKEQHREAFERLSEHDKIEAASAMARDVQIYEDPDLDPKELESAYYKGLHEIDSRKNSIDTYKALQSWVPLIASVGAMMIASMLIFKGLKNLHLGIGTVGNFLIIGMIGAAVWMATFIYAKTLKRKDLGKSTFLMFSWMQVFTAAGFAFSHGANDIANAIGPFAAIMDVLRTGEIGSESPVPAVAMLTFGIALIVGLWFIGKEVIQTVGTNLAEMHPASGFTAELAAASVVMGASLLGLPVSSTHILVGAVLGIGLVNRNANWALMKPIGLAWVITLPSAAMLSVVCFLILRNVF</sequence>